<feature type="domain" description="PH" evidence="2">
    <location>
        <begin position="300"/>
        <end position="420"/>
    </location>
</feature>
<dbReference type="OrthoDB" id="5345571at2759"/>
<dbReference type="InterPro" id="IPR057081">
    <property type="entry name" value="PH_N"/>
</dbReference>
<dbReference type="AlphaFoldDB" id="A0A6A6HV27"/>
<evidence type="ECO:0000259" key="3">
    <source>
        <dbReference type="Pfam" id="PF23076"/>
    </source>
</evidence>
<accession>A0A6A6HV27</accession>
<organism evidence="4 5">
    <name type="scientific">Trematosphaeria pertusa</name>
    <dbReference type="NCBI Taxonomy" id="390896"/>
    <lineage>
        <taxon>Eukaryota</taxon>
        <taxon>Fungi</taxon>
        <taxon>Dikarya</taxon>
        <taxon>Ascomycota</taxon>
        <taxon>Pezizomycotina</taxon>
        <taxon>Dothideomycetes</taxon>
        <taxon>Pleosporomycetidae</taxon>
        <taxon>Pleosporales</taxon>
        <taxon>Massarineae</taxon>
        <taxon>Trematosphaeriaceae</taxon>
        <taxon>Trematosphaeria</taxon>
    </lineage>
</organism>
<gene>
    <name evidence="4" type="ORF">BU26DRAFT_571772</name>
</gene>
<proteinExistence type="predicted"/>
<name>A0A6A6HV27_9PLEO</name>
<keyword evidence="5" id="KW-1185">Reference proteome</keyword>
<dbReference type="Pfam" id="PF23076">
    <property type="entry name" value="PH_FT_C"/>
    <property type="match status" value="1"/>
</dbReference>
<feature type="region of interest" description="Disordered" evidence="1">
    <location>
        <begin position="179"/>
        <end position="198"/>
    </location>
</feature>
<reference evidence="4" key="1">
    <citation type="journal article" date="2020" name="Stud. Mycol.">
        <title>101 Dothideomycetes genomes: a test case for predicting lifestyles and emergence of pathogens.</title>
        <authorList>
            <person name="Haridas S."/>
            <person name="Albert R."/>
            <person name="Binder M."/>
            <person name="Bloem J."/>
            <person name="Labutti K."/>
            <person name="Salamov A."/>
            <person name="Andreopoulos B."/>
            <person name="Baker S."/>
            <person name="Barry K."/>
            <person name="Bills G."/>
            <person name="Bluhm B."/>
            <person name="Cannon C."/>
            <person name="Castanera R."/>
            <person name="Culley D."/>
            <person name="Daum C."/>
            <person name="Ezra D."/>
            <person name="Gonzalez J."/>
            <person name="Henrissat B."/>
            <person name="Kuo A."/>
            <person name="Liang C."/>
            <person name="Lipzen A."/>
            <person name="Lutzoni F."/>
            <person name="Magnuson J."/>
            <person name="Mondo S."/>
            <person name="Nolan M."/>
            <person name="Ohm R."/>
            <person name="Pangilinan J."/>
            <person name="Park H.-J."/>
            <person name="Ramirez L."/>
            <person name="Alfaro M."/>
            <person name="Sun H."/>
            <person name="Tritt A."/>
            <person name="Yoshinaga Y."/>
            <person name="Zwiers L.-H."/>
            <person name="Turgeon B."/>
            <person name="Goodwin S."/>
            <person name="Spatafora J."/>
            <person name="Crous P."/>
            <person name="Grigoriev I."/>
        </authorList>
    </citation>
    <scope>NUCLEOTIDE SEQUENCE</scope>
    <source>
        <strain evidence="4">CBS 122368</strain>
    </source>
</reference>
<dbReference type="InterPro" id="IPR057082">
    <property type="entry name" value="PH_C"/>
</dbReference>
<evidence type="ECO:0000313" key="4">
    <source>
        <dbReference type="EMBL" id="KAF2241618.1"/>
    </source>
</evidence>
<feature type="region of interest" description="Disordered" evidence="1">
    <location>
        <begin position="204"/>
        <end position="265"/>
    </location>
</feature>
<dbReference type="GeneID" id="54587510"/>
<feature type="domain" description="PH" evidence="3">
    <location>
        <begin position="427"/>
        <end position="538"/>
    </location>
</feature>
<feature type="compositionally biased region" description="Pro residues" evidence="1">
    <location>
        <begin position="209"/>
        <end position="226"/>
    </location>
</feature>
<feature type="compositionally biased region" description="Low complexity" evidence="1">
    <location>
        <begin position="245"/>
        <end position="261"/>
    </location>
</feature>
<sequence length="540" mass="62372">MDWRLLDYAKEAEETASGLHVFQSEVPQYSKDISGDNAELFAISNALHVLHEDLDLSRLGRYSGRILRDLEICLPSLGYTLDDVRNMFSKSKRNSRQHPGAFPGTPPYAQIWEDACADLRAQGISLPMRLEMYRTYLQGMHDILKSDEEDDDINHIRARLSKLLRKQEPIDDYFSRITVDPRAAPRTPRPHSPAVARPHIERYQTYPTYPHPPPPPPLPPRPPHSPIPGYGDIPYIPPPVPDIPQSPTYSTASSQTYSTHSNDSGGPVAHWAMRIFDGRHSSTPFQLLAQATKCLGRDEPKALELLENDGFQKVLELPFEATNVWVRLYWRSDDNRARILFLTLDANSGRRMRYCFPLTGLRVLRTESCLQLCRVNRQDGQLDLWANLRFTLYERMVLFYCTLVAMKRQDNVPTPQGLEDFFQPGEKEEFGGEIQDESYLHAFRIFRDRDSGGVRFEATPRRGPLKTLPIWTAFVTQYVGHRSWMKRVGHCTVQFRELHPYMFCENYKLPKGPSGRYQLTFTTPEDTRSFMEVFHQIRTR</sequence>
<dbReference type="Proteomes" id="UP000800094">
    <property type="component" value="Unassembled WGS sequence"/>
</dbReference>
<evidence type="ECO:0000256" key="1">
    <source>
        <dbReference type="SAM" id="MobiDB-lite"/>
    </source>
</evidence>
<evidence type="ECO:0000259" key="2">
    <source>
        <dbReference type="Pfam" id="PF23074"/>
    </source>
</evidence>
<dbReference type="EMBL" id="ML987211">
    <property type="protein sequence ID" value="KAF2241618.1"/>
    <property type="molecule type" value="Genomic_DNA"/>
</dbReference>
<dbReference type="RefSeq" id="XP_033676622.1">
    <property type="nucleotide sequence ID" value="XM_033834180.1"/>
</dbReference>
<evidence type="ECO:0000313" key="5">
    <source>
        <dbReference type="Proteomes" id="UP000800094"/>
    </source>
</evidence>
<feature type="compositionally biased region" description="Pro residues" evidence="1">
    <location>
        <begin position="235"/>
        <end position="244"/>
    </location>
</feature>
<protein>
    <submittedName>
        <fullName evidence="4">Uncharacterized protein</fullName>
    </submittedName>
</protein>
<dbReference type="Pfam" id="PF23074">
    <property type="entry name" value="PH_FT_N"/>
    <property type="match status" value="1"/>
</dbReference>